<dbReference type="NCBIfam" id="TIGR00711">
    <property type="entry name" value="efflux_EmrB"/>
    <property type="match status" value="1"/>
</dbReference>
<feature type="transmembrane region" description="Helical" evidence="9">
    <location>
        <begin position="351"/>
        <end position="371"/>
    </location>
</feature>
<keyword evidence="8" id="KW-0046">Antibiotic resistance</keyword>
<organism evidence="11 12">
    <name type="scientific">Streptomyces bathyalis</name>
    <dbReference type="NCBI Taxonomy" id="2710756"/>
    <lineage>
        <taxon>Bacteria</taxon>
        <taxon>Bacillati</taxon>
        <taxon>Actinomycetota</taxon>
        <taxon>Actinomycetes</taxon>
        <taxon>Kitasatosporales</taxon>
        <taxon>Streptomycetaceae</taxon>
        <taxon>Streptomyces</taxon>
    </lineage>
</organism>
<feature type="transmembrane region" description="Helical" evidence="9">
    <location>
        <begin position="213"/>
        <end position="236"/>
    </location>
</feature>
<evidence type="ECO:0000256" key="8">
    <source>
        <dbReference type="ARBA" id="ARBA00023251"/>
    </source>
</evidence>
<keyword evidence="4" id="KW-1003">Cell membrane</keyword>
<dbReference type="InterPro" id="IPR011701">
    <property type="entry name" value="MFS"/>
</dbReference>
<evidence type="ECO:0000313" key="12">
    <source>
        <dbReference type="Proteomes" id="UP000595046"/>
    </source>
</evidence>
<dbReference type="Gene3D" id="1.20.1720.10">
    <property type="entry name" value="Multidrug resistance protein D"/>
    <property type="match status" value="1"/>
</dbReference>
<feature type="transmembrane region" description="Helical" evidence="9">
    <location>
        <begin position="189"/>
        <end position="207"/>
    </location>
</feature>
<comment type="similarity">
    <text evidence="2">Belongs to the major facilitator superfamily. EmrB family.</text>
</comment>
<dbReference type="Gene3D" id="1.20.1250.20">
    <property type="entry name" value="MFS general substrate transporter like domains"/>
    <property type="match status" value="1"/>
</dbReference>
<reference evidence="12" key="1">
    <citation type="submission" date="2020-02" db="EMBL/GenBank/DDBJ databases">
        <title>Streptomyces sp. ASO4wet.</title>
        <authorList>
            <person name="Risdian C."/>
            <person name="Landwehr W."/>
            <person name="Schupp P."/>
            <person name="Wink J."/>
        </authorList>
    </citation>
    <scope>NUCLEOTIDE SEQUENCE [LARGE SCALE GENOMIC DNA]</scope>
    <source>
        <strain evidence="12">ASO4wet</strain>
    </source>
</reference>
<dbReference type="PROSITE" id="PS50850">
    <property type="entry name" value="MFS"/>
    <property type="match status" value="1"/>
</dbReference>
<evidence type="ECO:0000259" key="10">
    <source>
        <dbReference type="PROSITE" id="PS50850"/>
    </source>
</evidence>
<feature type="transmembrane region" description="Helical" evidence="9">
    <location>
        <begin position="322"/>
        <end position="339"/>
    </location>
</feature>
<evidence type="ECO:0000256" key="1">
    <source>
        <dbReference type="ARBA" id="ARBA00004651"/>
    </source>
</evidence>
<dbReference type="GO" id="GO:0022857">
    <property type="term" value="F:transmembrane transporter activity"/>
    <property type="evidence" value="ECO:0007669"/>
    <property type="project" value="InterPro"/>
</dbReference>
<dbReference type="GO" id="GO:0046677">
    <property type="term" value="P:response to antibiotic"/>
    <property type="evidence" value="ECO:0007669"/>
    <property type="project" value="UniProtKB-KW"/>
</dbReference>
<gene>
    <name evidence="11" type="ORF">G4Z16_05295</name>
</gene>
<keyword evidence="5 9" id="KW-0812">Transmembrane</keyword>
<dbReference type="EMBL" id="CP048882">
    <property type="protein sequence ID" value="QPP10431.1"/>
    <property type="molecule type" value="Genomic_DNA"/>
</dbReference>
<dbReference type="CDD" id="cd17321">
    <property type="entry name" value="MFS_MMR_MDR_like"/>
    <property type="match status" value="1"/>
</dbReference>
<evidence type="ECO:0000256" key="5">
    <source>
        <dbReference type="ARBA" id="ARBA00022692"/>
    </source>
</evidence>
<dbReference type="InterPro" id="IPR004638">
    <property type="entry name" value="EmrB-like"/>
</dbReference>
<evidence type="ECO:0000313" key="11">
    <source>
        <dbReference type="EMBL" id="QPP10431.1"/>
    </source>
</evidence>
<feature type="transmembrane region" description="Helical" evidence="9">
    <location>
        <begin position="67"/>
        <end position="93"/>
    </location>
</feature>
<evidence type="ECO:0000256" key="2">
    <source>
        <dbReference type="ARBA" id="ARBA00008537"/>
    </source>
</evidence>
<protein>
    <submittedName>
        <fullName evidence="11">MFS transporter</fullName>
    </submittedName>
</protein>
<dbReference type="Proteomes" id="UP000595046">
    <property type="component" value="Chromosome"/>
</dbReference>
<keyword evidence="7 9" id="KW-0472">Membrane</keyword>
<sequence length="460" mass="47509">MLAICCMSLLIVSLDNTALNVALPSLQRDLNASVSGLRWTLDAYTVVIASLLMLSGSTADRVGRRRVFQTGLVLFTGGSLLCALAPGLGWLVVFRALQAVGGSMLNPVAMSIITNTFVEPRERARAIGVWGGVVGLSMAAGPLLGGALVASVSWRAIFWLNIPIGLAALLLTALFVPESRAPQPRRLDLGGQLLVMATLGTLTFAIIEGRNAGWTSPLILGCFGAGACAAAVLPLYERRRPEPLVEFRFFRSVPFSGAALTAVTSFAALTGFLFLSTLHLQNDRGLSAFEAGLHLLPMAAMTAVFAPLSGHLVAVRGARLPLLLAGVFMTASGVLFALFDAERTDMLLFTAYVLFGIGFGLVNAPITNAAVSGMPRSRSGLAASIASTSRQVGSALGVAVIGAAVAAGSDVTAWWILTGCGAAVLLLALLTTGPRARAGADRVASCLPPEPADASPASPG</sequence>
<evidence type="ECO:0000256" key="4">
    <source>
        <dbReference type="ARBA" id="ARBA00022475"/>
    </source>
</evidence>
<feature type="transmembrane region" description="Helical" evidence="9">
    <location>
        <begin position="414"/>
        <end position="432"/>
    </location>
</feature>
<feature type="transmembrane region" description="Helical" evidence="9">
    <location>
        <begin position="156"/>
        <end position="177"/>
    </location>
</feature>
<dbReference type="SUPFAM" id="SSF103473">
    <property type="entry name" value="MFS general substrate transporter"/>
    <property type="match status" value="1"/>
</dbReference>
<feature type="transmembrane region" description="Helical" evidence="9">
    <location>
        <begin position="392"/>
        <end position="408"/>
    </location>
</feature>
<feature type="transmembrane region" description="Helical" evidence="9">
    <location>
        <begin position="130"/>
        <end position="150"/>
    </location>
</feature>
<evidence type="ECO:0000256" key="7">
    <source>
        <dbReference type="ARBA" id="ARBA00023136"/>
    </source>
</evidence>
<dbReference type="Pfam" id="PF07690">
    <property type="entry name" value="MFS_1"/>
    <property type="match status" value="1"/>
</dbReference>
<comment type="subcellular location">
    <subcellularLocation>
        <location evidence="1">Cell membrane</location>
        <topology evidence="1">Multi-pass membrane protein</topology>
    </subcellularLocation>
</comment>
<feature type="transmembrane region" description="Helical" evidence="9">
    <location>
        <begin position="295"/>
        <end position="315"/>
    </location>
</feature>
<dbReference type="GO" id="GO:0005886">
    <property type="term" value="C:plasma membrane"/>
    <property type="evidence" value="ECO:0007669"/>
    <property type="project" value="UniProtKB-SubCell"/>
</dbReference>
<evidence type="ECO:0000256" key="9">
    <source>
        <dbReference type="SAM" id="Phobius"/>
    </source>
</evidence>
<name>A0A7T1TCG3_9ACTN</name>
<keyword evidence="6 9" id="KW-1133">Transmembrane helix</keyword>
<feature type="transmembrane region" description="Helical" evidence="9">
    <location>
        <begin position="99"/>
        <end position="118"/>
    </location>
</feature>
<keyword evidence="3" id="KW-0813">Transport</keyword>
<feature type="transmembrane region" description="Helical" evidence="9">
    <location>
        <begin position="257"/>
        <end position="275"/>
    </location>
</feature>
<evidence type="ECO:0000256" key="3">
    <source>
        <dbReference type="ARBA" id="ARBA00022448"/>
    </source>
</evidence>
<dbReference type="InterPro" id="IPR036259">
    <property type="entry name" value="MFS_trans_sf"/>
</dbReference>
<feature type="domain" description="Major facilitator superfamily (MFS) profile" evidence="10">
    <location>
        <begin position="1"/>
        <end position="437"/>
    </location>
</feature>
<proteinExistence type="inferred from homology"/>
<dbReference type="KEGG" id="sbat:G4Z16_05295"/>
<keyword evidence="12" id="KW-1185">Reference proteome</keyword>
<dbReference type="PRINTS" id="PR01036">
    <property type="entry name" value="TCRTETB"/>
</dbReference>
<accession>A0A7T1TCG3</accession>
<dbReference type="InterPro" id="IPR020846">
    <property type="entry name" value="MFS_dom"/>
</dbReference>
<dbReference type="PANTHER" id="PTHR42718:SF9">
    <property type="entry name" value="MAJOR FACILITATOR SUPERFAMILY MULTIDRUG TRANSPORTER MFSC"/>
    <property type="match status" value="1"/>
</dbReference>
<dbReference type="AlphaFoldDB" id="A0A7T1TCG3"/>
<dbReference type="PANTHER" id="PTHR42718">
    <property type="entry name" value="MAJOR FACILITATOR SUPERFAMILY MULTIDRUG TRANSPORTER MFSC"/>
    <property type="match status" value="1"/>
</dbReference>
<evidence type="ECO:0000256" key="6">
    <source>
        <dbReference type="ARBA" id="ARBA00022989"/>
    </source>
</evidence>